<protein>
    <submittedName>
        <fullName evidence="1">Uncharacterized protein</fullName>
    </submittedName>
</protein>
<dbReference type="EMBL" id="LAZR01002027">
    <property type="protein sequence ID" value="KKN35591.1"/>
    <property type="molecule type" value="Genomic_DNA"/>
</dbReference>
<reference evidence="1" key="1">
    <citation type="journal article" date="2015" name="Nature">
        <title>Complex archaea that bridge the gap between prokaryotes and eukaryotes.</title>
        <authorList>
            <person name="Spang A."/>
            <person name="Saw J.H."/>
            <person name="Jorgensen S.L."/>
            <person name="Zaremba-Niedzwiedzka K."/>
            <person name="Martijn J."/>
            <person name="Lind A.E."/>
            <person name="van Eijk R."/>
            <person name="Schleper C."/>
            <person name="Guy L."/>
            <person name="Ettema T.J."/>
        </authorList>
    </citation>
    <scope>NUCLEOTIDE SEQUENCE</scope>
</reference>
<gene>
    <name evidence="1" type="ORF">LCGC14_0782010</name>
</gene>
<dbReference type="AlphaFoldDB" id="A0A0F9SF20"/>
<accession>A0A0F9SF20</accession>
<organism evidence="1">
    <name type="scientific">marine sediment metagenome</name>
    <dbReference type="NCBI Taxonomy" id="412755"/>
    <lineage>
        <taxon>unclassified sequences</taxon>
        <taxon>metagenomes</taxon>
        <taxon>ecological metagenomes</taxon>
    </lineage>
</organism>
<name>A0A0F9SF20_9ZZZZ</name>
<evidence type="ECO:0000313" key="1">
    <source>
        <dbReference type="EMBL" id="KKN35591.1"/>
    </source>
</evidence>
<comment type="caution">
    <text evidence="1">The sequence shown here is derived from an EMBL/GenBank/DDBJ whole genome shotgun (WGS) entry which is preliminary data.</text>
</comment>
<sequence length="604" mass="63501">MSPAIPGFTLSILRQNTVVQAGKPLLISGRLSAFGIGLPLATIRVFVEGPSYDPSVRHFDTSTSLTGDYTTNILADKDGKYIVYAQAFPLPGIPLGPAFPEPPIPLPSFAESPRPPVAVGRPVPGGVSAETPEGLKTIGAPPASPIEFRPIVTVAPSISIPAPAAFPSFPALAPQPQIVFPVAPPRPETPEIQVLEPLAIAAALTAAIDNVSIVPPVIKPGQSVTGLLNWRNTGPEIATLDVQYYLVSNLGARFGPLQVDDNVRAASQQTFSSPLHFDTDGIPAGEYALLVEVTDETGVTTITSRRFPNALTIQAPEVPEVIPEVALPEVALPELPVPTVPTVPTWPTSPTRDMLSSASHNLPAQVTQGDEVSGILTLGTQAPPMPTLEAPSLAFPTPSYTVRLVVKARNQGTQQIVADKVMDLTPGATLSLPFSLDTSKPGLTHLGLNVTFNAEAIGQQGAWLDVGTFDLAPINILPRVEAVAPPLEPAGPTAEIVALVAPSSVEILKTLNIRVVWTSSVPSHVSAILLMPPGYNINVSFASSTLTPASTMLDSGLLSSHEAALSMPIDFRNELGRNNLIVEVVANGQTIAERQQPVEVLLRE</sequence>
<proteinExistence type="predicted"/>